<protein>
    <submittedName>
        <fullName evidence="1">Uncharacterized protein</fullName>
    </submittedName>
</protein>
<evidence type="ECO:0000313" key="1">
    <source>
        <dbReference type="EMBL" id="AEP10145.1"/>
    </source>
</evidence>
<keyword evidence="2" id="KW-1185">Reference proteome</keyword>
<dbReference type="eggNOG" id="ENOG5033ARH">
    <property type="taxonomic scope" value="Bacteria"/>
</dbReference>
<dbReference type="AlphaFoldDB" id="G2KT00"/>
<dbReference type="OrthoDB" id="7364491at2"/>
<dbReference type="EMBL" id="CP002382">
    <property type="protein sequence ID" value="AEP10145.1"/>
    <property type="molecule type" value="Genomic_DNA"/>
</dbReference>
<dbReference type="STRING" id="856793.MICA_1834"/>
<gene>
    <name evidence="1" type="ordered locus">MICA_1834</name>
</gene>
<dbReference type="RefSeq" id="WP_014103368.1">
    <property type="nucleotide sequence ID" value="NC_016026.1"/>
</dbReference>
<dbReference type="Proteomes" id="UP000009286">
    <property type="component" value="Chromosome"/>
</dbReference>
<evidence type="ECO:0000313" key="2">
    <source>
        <dbReference type="Proteomes" id="UP000009286"/>
    </source>
</evidence>
<dbReference type="KEGG" id="mai:MICA_1834"/>
<dbReference type="HOGENOM" id="CLU_171104_0_0_5"/>
<accession>G2KT00</accession>
<name>G2KT00_MICAA</name>
<reference evidence="1 2" key="1">
    <citation type="journal article" date="2011" name="BMC Genomics">
        <title>Genomic insights into an obligate epibiotic bacterial predator: Micavibrio aeruginosavorus ARL-13.</title>
        <authorList>
            <person name="Wang Z."/>
            <person name="Kadouri D."/>
            <person name="Wu M."/>
        </authorList>
    </citation>
    <scope>NUCLEOTIDE SEQUENCE [LARGE SCALE GENOMIC DNA]</scope>
    <source>
        <strain evidence="1 2">ARL-13</strain>
    </source>
</reference>
<organism evidence="1 2">
    <name type="scientific">Micavibrio aeruginosavorus (strain ARL-13)</name>
    <dbReference type="NCBI Taxonomy" id="856793"/>
    <lineage>
        <taxon>Bacteria</taxon>
        <taxon>Pseudomonadati</taxon>
        <taxon>Bdellovibrionota</taxon>
        <taxon>Bdellovibrionia</taxon>
        <taxon>Bdellovibrionales</taxon>
        <taxon>Pseudobdellovibrionaceae</taxon>
        <taxon>Micavibrio</taxon>
    </lineage>
</organism>
<sequence length="108" mass="11990">MTNDMTGDARGRVALFLPDALARALNSYHAFSGENVPTDIKAFKEYHNACKVAIAHIDLLIKLARWADLPSAEDGHDDLAAMVKNAESELADYHEKFGEDEGEREDEE</sequence>
<proteinExistence type="predicted"/>